<sequence>MRAQRTRRTGGPAAPGSVRRRPGRGNSWKRKKRAPRAIILESYLCDIPATGSGATSARPNRHIRCARADLVLTRLASRAIIACADAFRCTGS</sequence>
<keyword evidence="3" id="KW-1185">Reference proteome</keyword>
<dbReference type="AlphaFoldDB" id="A0A8S4QST3"/>
<accession>A0A8S4QST3</accession>
<evidence type="ECO:0000313" key="3">
    <source>
        <dbReference type="Proteomes" id="UP000838756"/>
    </source>
</evidence>
<feature type="region of interest" description="Disordered" evidence="1">
    <location>
        <begin position="1"/>
        <end position="32"/>
    </location>
</feature>
<reference evidence="2" key="1">
    <citation type="submission" date="2022-03" db="EMBL/GenBank/DDBJ databases">
        <authorList>
            <person name="Lindestad O."/>
        </authorList>
    </citation>
    <scope>NUCLEOTIDE SEQUENCE</scope>
</reference>
<organism evidence="2 3">
    <name type="scientific">Pararge aegeria aegeria</name>
    <dbReference type="NCBI Taxonomy" id="348720"/>
    <lineage>
        <taxon>Eukaryota</taxon>
        <taxon>Metazoa</taxon>
        <taxon>Ecdysozoa</taxon>
        <taxon>Arthropoda</taxon>
        <taxon>Hexapoda</taxon>
        <taxon>Insecta</taxon>
        <taxon>Pterygota</taxon>
        <taxon>Neoptera</taxon>
        <taxon>Endopterygota</taxon>
        <taxon>Lepidoptera</taxon>
        <taxon>Glossata</taxon>
        <taxon>Ditrysia</taxon>
        <taxon>Papilionoidea</taxon>
        <taxon>Nymphalidae</taxon>
        <taxon>Satyrinae</taxon>
        <taxon>Satyrini</taxon>
        <taxon>Parargina</taxon>
        <taxon>Pararge</taxon>
    </lineage>
</organism>
<comment type="caution">
    <text evidence="2">The sequence shown here is derived from an EMBL/GenBank/DDBJ whole genome shotgun (WGS) entry which is preliminary data.</text>
</comment>
<gene>
    <name evidence="2" type="primary">jg26248</name>
    <name evidence="2" type="ORF">PAEG_LOCUS6185</name>
</gene>
<evidence type="ECO:0000313" key="2">
    <source>
        <dbReference type="EMBL" id="CAH2218349.1"/>
    </source>
</evidence>
<feature type="compositionally biased region" description="Basic residues" evidence="1">
    <location>
        <begin position="18"/>
        <end position="32"/>
    </location>
</feature>
<dbReference type="Proteomes" id="UP000838756">
    <property type="component" value="Unassembled WGS sequence"/>
</dbReference>
<evidence type="ECO:0000256" key="1">
    <source>
        <dbReference type="SAM" id="MobiDB-lite"/>
    </source>
</evidence>
<proteinExistence type="predicted"/>
<dbReference type="EMBL" id="CAKXAJ010019449">
    <property type="protein sequence ID" value="CAH2218349.1"/>
    <property type="molecule type" value="Genomic_DNA"/>
</dbReference>
<protein>
    <submittedName>
        <fullName evidence="2">Jg26248 protein</fullName>
    </submittedName>
</protein>
<name>A0A8S4QST3_9NEOP</name>